<gene>
    <name evidence="1" type="ORF">C7V51_10700</name>
</gene>
<name>A0AAD1EMP6_9MICO</name>
<protein>
    <recommendedName>
        <fullName evidence="3">Suppressor of fused-like domain-containing protein</fullName>
    </recommendedName>
</protein>
<organism evidence="1 2">
    <name type="scientific">Rathayibacter iranicus</name>
    <dbReference type="NCBI Taxonomy" id="59737"/>
    <lineage>
        <taxon>Bacteria</taxon>
        <taxon>Bacillati</taxon>
        <taxon>Actinomycetota</taxon>
        <taxon>Actinomycetes</taxon>
        <taxon>Micrococcales</taxon>
        <taxon>Microbacteriaceae</taxon>
        <taxon>Rathayibacter</taxon>
    </lineage>
</organism>
<dbReference type="EMBL" id="CP028130">
    <property type="protein sequence ID" value="AZZ56296.1"/>
    <property type="molecule type" value="Genomic_DNA"/>
</dbReference>
<proteinExistence type="predicted"/>
<dbReference type="AlphaFoldDB" id="A0AAD1EMP6"/>
<evidence type="ECO:0008006" key="3">
    <source>
        <dbReference type="Google" id="ProtNLM"/>
    </source>
</evidence>
<dbReference type="Proteomes" id="UP000283946">
    <property type="component" value="Chromosome"/>
</dbReference>
<accession>A0AAD1EMP6</accession>
<evidence type="ECO:0000313" key="1">
    <source>
        <dbReference type="EMBL" id="AZZ56296.1"/>
    </source>
</evidence>
<reference evidence="1 2" key="1">
    <citation type="submission" date="2018-03" db="EMBL/GenBank/DDBJ databases">
        <title>Bacteriophage NCPPB3778 and a type I-E CRISPR drive the evolution of the US Biological Select Agent, Rathayibacter toxicus.</title>
        <authorList>
            <person name="Davis E.W.II."/>
            <person name="Tabima J.F."/>
            <person name="Weisberg A.J."/>
            <person name="Dantas Lopes L."/>
            <person name="Wiseman M.S."/>
            <person name="Wiseman M.S."/>
            <person name="Pupko T."/>
            <person name="Belcher M.S."/>
            <person name="Sechler A.J."/>
            <person name="Tancos M.A."/>
            <person name="Schroeder B.K."/>
            <person name="Murray T.D."/>
            <person name="Luster D.G."/>
            <person name="Schneider W.L."/>
            <person name="Rogers E."/>
            <person name="Andreote F.D."/>
            <person name="Grunwald N.J."/>
            <person name="Putnam M.L."/>
            <person name="Chang J.H."/>
        </authorList>
    </citation>
    <scope>NUCLEOTIDE SEQUENCE [LARGE SCALE GENOMIC DNA]</scope>
    <source>
        <strain evidence="1 2">NCCPB 2253</strain>
    </source>
</reference>
<sequence>MRGTTAARTGSPMSLFLNRTREVLWTEDERRALAEAVAEDRAAAWRGVGTLDRTVVISTEDPGVRGGARWPTDHRAFLRVDRGSSVVITTDGLSDPFDRLAHPGIGLGLELCLETSAVRGVPTAEFWKHWHFRLLYEAARRATLQGVCCRAGLDTARLAGADAPAAWADDQGTVGVLFGLRSPGLPERLELATGDADLVTVTPLRPQEYAWAAVDATARTEIAARLRALPHEELVHTARPLVV</sequence>
<evidence type="ECO:0000313" key="2">
    <source>
        <dbReference type="Proteomes" id="UP000283946"/>
    </source>
</evidence>
<dbReference type="KEGG" id="ria:C7V51_10700"/>